<feature type="non-terminal residue" evidence="4">
    <location>
        <position position="1"/>
    </location>
</feature>
<dbReference type="CDD" id="cd23024">
    <property type="entry name" value="zf-HIT_ZNHIT2-3"/>
    <property type="match status" value="1"/>
</dbReference>
<gene>
    <name evidence="4" type="ORF">LARI1_G006457</name>
</gene>
<feature type="region of interest" description="Disordered" evidence="2">
    <location>
        <begin position="39"/>
        <end position="61"/>
    </location>
</feature>
<dbReference type="EMBL" id="QGMF01000608">
    <property type="protein sequence ID" value="TVY14823.1"/>
    <property type="molecule type" value="Genomic_DNA"/>
</dbReference>
<evidence type="ECO:0000256" key="2">
    <source>
        <dbReference type="SAM" id="MobiDB-lite"/>
    </source>
</evidence>
<dbReference type="PROSITE" id="PS51083">
    <property type="entry name" value="ZF_HIT"/>
    <property type="match status" value="1"/>
</dbReference>
<accession>A0A8T9B8X6</accession>
<dbReference type="OrthoDB" id="18412at2759"/>
<keyword evidence="5" id="KW-1185">Reference proteome</keyword>
<evidence type="ECO:0000313" key="4">
    <source>
        <dbReference type="EMBL" id="TVY14823.1"/>
    </source>
</evidence>
<keyword evidence="1" id="KW-0863">Zinc-finger</keyword>
<comment type="caution">
    <text evidence="4">The sequence shown here is derived from an EMBL/GenBank/DDBJ whole genome shotgun (WGS) entry which is preliminary data.</text>
</comment>
<feature type="region of interest" description="Disordered" evidence="2">
    <location>
        <begin position="103"/>
        <end position="127"/>
    </location>
</feature>
<dbReference type="GO" id="GO:0008270">
    <property type="term" value="F:zinc ion binding"/>
    <property type="evidence" value="ECO:0007669"/>
    <property type="project" value="UniProtKB-UniRule"/>
</dbReference>
<dbReference type="InterPro" id="IPR007529">
    <property type="entry name" value="Znf_HIT"/>
</dbReference>
<dbReference type="PROSITE" id="PS00028">
    <property type="entry name" value="ZINC_FINGER_C2H2_1"/>
    <property type="match status" value="1"/>
</dbReference>
<keyword evidence="1" id="KW-0862">Zinc</keyword>
<dbReference type="Proteomes" id="UP000469559">
    <property type="component" value="Unassembled WGS sequence"/>
</dbReference>
<organism evidence="4 5">
    <name type="scientific">Lachnellula arida</name>
    <dbReference type="NCBI Taxonomy" id="1316785"/>
    <lineage>
        <taxon>Eukaryota</taxon>
        <taxon>Fungi</taxon>
        <taxon>Dikarya</taxon>
        <taxon>Ascomycota</taxon>
        <taxon>Pezizomycotina</taxon>
        <taxon>Leotiomycetes</taxon>
        <taxon>Helotiales</taxon>
        <taxon>Lachnaceae</taxon>
        <taxon>Lachnellula</taxon>
    </lineage>
</organism>
<feature type="compositionally biased region" description="Basic and acidic residues" evidence="2">
    <location>
        <begin position="116"/>
        <end position="127"/>
    </location>
</feature>
<dbReference type="InterPro" id="IPR013087">
    <property type="entry name" value="Znf_C2H2_type"/>
</dbReference>
<keyword evidence="1" id="KW-0479">Metal-binding</keyword>
<feature type="domain" description="HIT-type" evidence="3">
    <location>
        <begin position="4"/>
        <end position="38"/>
    </location>
</feature>
<protein>
    <recommendedName>
        <fullName evidence="3">HIT-type domain-containing protein</fullName>
    </recommendedName>
</protein>
<dbReference type="AlphaFoldDB" id="A0A8T9B8X6"/>
<reference evidence="4 5" key="1">
    <citation type="submission" date="2018-05" db="EMBL/GenBank/DDBJ databases">
        <title>Whole genome sequencing for identification of molecular markers to develop diagnostic detection tools for the regulated plant pathogen Lachnellula willkommii.</title>
        <authorList>
            <person name="Giroux E."/>
            <person name="Bilodeau G."/>
        </authorList>
    </citation>
    <scope>NUCLEOTIDE SEQUENCE [LARGE SCALE GENOMIC DNA]</scope>
    <source>
        <strain evidence="4 5">CBS 203.66</strain>
    </source>
</reference>
<sequence>AKVCGVCNEVESKYKCSRCYLPYCSVGCSKLHNQTHPVLEPTPKADNPPPPPQPSKGVPRAGTVAAAGYKGPFAALDSSKELQELFRRHPNLRSQLEDINSATLPPVEGNRFGEGGSRRGGKEEPWNLDRGLQKGVEALSKARNTNDDDGRCIREYSRLVLQILSEVEGDQTAELIEKEIAEENARIVEQLLSNER</sequence>
<dbReference type="Pfam" id="PF04438">
    <property type="entry name" value="zf-HIT"/>
    <property type="match status" value="1"/>
</dbReference>
<proteinExistence type="predicted"/>
<evidence type="ECO:0000313" key="5">
    <source>
        <dbReference type="Proteomes" id="UP000469559"/>
    </source>
</evidence>
<dbReference type="Gene3D" id="3.30.60.190">
    <property type="match status" value="1"/>
</dbReference>
<name>A0A8T9B8X6_9HELO</name>
<evidence type="ECO:0000259" key="3">
    <source>
        <dbReference type="PROSITE" id="PS51083"/>
    </source>
</evidence>
<dbReference type="SUPFAM" id="SSF144232">
    <property type="entry name" value="HIT/MYND zinc finger-like"/>
    <property type="match status" value="1"/>
</dbReference>
<evidence type="ECO:0000256" key="1">
    <source>
        <dbReference type="PROSITE-ProRule" id="PRU00453"/>
    </source>
</evidence>